<dbReference type="Proteomes" id="UP000887013">
    <property type="component" value="Unassembled WGS sequence"/>
</dbReference>
<accession>A0A8X6IAD7</accession>
<reference evidence="1" key="1">
    <citation type="submission" date="2020-08" db="EMBL/GenBank/DDBJ databases">
        <title>Multicomponent nature underlies the extraordinary mechanical properties of spider dragline silk.</title>
        <authorList>
            <person name="Kono N."/>
            <person name="Nakamura H."/>
            <person name="Mori M."/>
            <person name="Yoshida Y."/>
            <person name="Ohtoshi R."/>
            <person name="Malay A.D."/>
            <person name="Moran D.A.P."/>
            <person name="Tomita M."/>
            <person name="Numata K."/>
            <person name="Arakawa K."/>
        </authorList>
    </citation>
    <scope>NUCLEOTIDE SEQUENCE</scope>
</reference>
<dbReference type="OrthoDB" id="10529668at2759"/>
<evidence type="ECO:0000313" key="1">
    <source>
        <dbReference type="EMBL" id="GFS36927.1"/>
    </source>
</evidence>
<gene>
    <name evidence="1" type="ORF">NPIL_317251</name>
</gene>
<keyword evidence="2" id="KW-1185">Reference proteome</keyword>
<comment type="caution">
    <text evidence="1">The sequence shown here is derived from an EMBL/GenBank/DDBJ whole genome shotgun (WGS) entry which is preliminary data.</text>
</comment>
<sequence>MNLRLVFRILLIERIFYHRDDSIECGIIMGNGFSCLLRTRNLPSAEFAGRKFISQDLTIAKLAPTKKVYVPCVGKNFWIPKTTSNRQPETYYHSFWRVD</sequence>
<dbReference type="EMBL" id="BMAW01088844">
    <property type="protein sequence ID" value="GFS36927.1"/>
    <property type="molecule type" value="Genomic_DNA"/>
</dbReference>
<organism evidence="1 2">
    <name type="scientific">Nephila pilipes</name>
    <name type="common">Giant wood spider</name>
    <name type="synonym">Nephila maculata</name>
    <dbReference type="NCBI Taxonomy" id="299642"/>
    <lineage>
        <taxon>Eukaryota</taxon>
        <taxon>Metazoa</taxon>
        <taxon>Ecdysozoa</taxon>
        <taxon>Arthropoda</taxon>
        <taxon>Chelicerata</taxon>
        <taxon>Arachnida</taxon>
        <taxon>Araneae</taxon>
        <taxon>Araneomorphae</taxon>
        <taxon>Entelegynae</taxon>
        <taxon>Araneoidea</taxon>
        <taxon>Nephilidae</taxon>
        <taxon>Nephila</taxon>
    </lineage>
</organism>
<name>A0A8X6IAD7_NEPPI</name>
<proteinExistence type="predicted"/>
<protein>
    <submittedName>
        <fullName evidence="1">Uncharacterized protein</fullName>
    </submittedName>
</protein>
<dbReference type="AlphaFoldDB" id="A0A8X6IAD7"/>
<evidence type="ECO:0000313" key="2">
    <source>
        <dbReference type="Proteomes" id="UP000887013"/>
    </source>
</evidence>